<keyword evidence="3" id="KW-1185">Reference proteome</keyword>
<proteinExistence type="predicted"/>
<reference evidence="4" key="1">
    <citation type="submission" date="2017-02" db="UniProtKB">
        <authorList>
            <consortium name="WormBaseParasite"/>
        </authorList>
    </citation>
    <scope>IDENTIFICATION</scope>
</reference>
<organism evidence="4">
    <name type="scientific">Anisakis simplex</name>
    <name type="common">Herring worm</name>
    <dbReference type="NCBI Taxonomy" id="6269"/>
    <lineage>
        <taxon>Eukaryota</taxon>
        <taxon>Metazoa</taxon>
        <taxon>Ecdysozoa</taxon>
        <taxon>Nematoda</taxon>
        <taxon>Chromadorea</taxon>
        <taxon>Rhabditida</taxon>
        <taxon>Spirurina</taxon>
        <taxon>Ascaridomorpha</taxon>
        <taxon>Ascaridoidea</taxon>
        <taxon>Anisakidae</taxon>
        <taxon>Anisakis</taxon>
        <taxon>Anisakis simplex complex</taxon>
    </lineage>
</organism>
<dbReference type="OrthoDB" id="5783032at2759"/>
<dbReference type="Proteomes" id="UP000267096">
    <property type="component" value="Unassembled WGS sequence"/>
</dbReference>
<dbReference type="EMBL" id="UYRR01031257">
    <property type="protein sequence ID" value="VDK48238.1"/>
    <property type="molecule type" value="Genomic_DNA"/>
</dbReference>
<name>A0A0M3JYA0_ANISI</name>
<gene>
    <name evidence="2" type="ORF">ASIM_LOCUS12833</name>
</gene>
<feature type="signal peptide" evidence="1">
    <location>
        <begin position="1"/>
        <end position="18"/>
    </location>
</feature>
<evidence type="ECO:0000313" key="2">
    <source>
        <dbReference type="EMBL" id="VDK48238.1"/>
    </source>
</evidence>
<protein>
    <submittedName>
        <fullName evidence="4">Laminin N-terminal domain-containing protein</fullName>
    </submittedName>
</protein>
<dbReference type="WBParaSite" id="ASIM_0001340501-mRNA-1">
    <property type="protein sequence ID" value="ASIM_0001340501-mRNA-1"/>
    <property type="gene ID" value="ASIM_0001340501"/>
</dbReference>
<feature type="chain" id="PRO_5043121113" evidence="1">
    <location>
        <begin position="19"/>
        <end position="200"/>
    </location>
</feature>
<accession>A0A0M3JYA0</accession>
<evidence type="ECO:0000313" key="3">
    <source>
        <dbReference type="Proteomes" id="UP000267096"/>
    </source>
</evidence>
<dbReference type="AlphaFoldDB" id="A0A0M3JYA0"/>
<keyword evidence="1" id="KW-0732">Signal</keyword>
<reference evidence="2 3" key="2">
    <citation type="submission" date="2018-11" db="EMBL/GenBank/DDBJ databases">
        <authorList>
            <consortium name="Pathogen Informatics"/>
        </authorList>
    </citation>
    <scope>NUCLEOTIDE SEQUENCE [LARGE SCALE GENOMIC DNA]</scope>
</reference>
<evidence type="ECO:0000256" key="1">
    <source>
        <dbReference type="SAM" id="SignalP"/>
    </source>
</evidence>
<sequence>MKVLFVLLINLIHSQTFAATPSMSSYSMECERGYRVSAIYRHTSSYQKSGALTIYCDLIEKDTSLVQCERLPSAPQCSGAPEGCMGATWLAGFHAYMVEESTEATLFEPICCGSSNVLVNEESCIHDRLNQALQPYEHAIARDLIYRGLQCWHQYNQNNTLVDIIWKLEICAFETSTSLANLLSSQFKILPQFSRSWFPS</sequence>
<evidence type="ECO:0000313" key="4">
    <source>
        <dbReference type="WBParaSite" id="ASIM_0001340501-mRNA-1"/>
    </source>
</evidence>